<name>A0AAN9L1D6_CANGL</name>
<comment type="caution">
    <text evidence="1">The sequence shown here is derived from an EMBL/GenBank/DDBJ whole genome shotgun (WGS) entry which is preliminary data.</text>
</comment>
<proteinExistence type="predicted"/>
<evidence type="ECO:0000313" key="1">
    <source>
        <dbReference type="EMBL" id="KAK7327705.1"/>
    </source>
</evidence>
<protein>
    <submittedName>
        <fullName evidence="1">Uncharacterized protein</fullName>
    </submittedName>
</protein>
<gene>
    <name evidence="1" type="ORF">VNO77_21793</name>
</gene>
<sequence>MNSCAISKLCLSKYEGKKVDDLYWNYNTQWHEILATVHVVIKAYFLFDNLFPFPIRAAVVRGLRLRFQDIISERSPLCCTSDSDSDSILHLSTC</sequence>
<dbReference type="AlphaFoldDB" id="A0AAN9L1D6"/>
<dbReference type="EMBL" id="JAYMYQ010000005">
    <property type="protein sequence ID" value="KAK7327705.1"/>
    <property type="molecule type" value="Genomic_DNA"/>
</dbReference>
<organism evidence="1 2">
    <name type="scientific">Canavalia gladiata</name>
    <name type="common">Sword bean</name>
    <name type="synonym">Dolichos gladiatus</name>
    <dbReference type="NCBI Taxonomy" id="3824"/>
    <lineage>
        <taxon>Eukaryota</taxon>
        <taxon>Viridiplantae</taxon>
        <taxon>Streptophyta</taxon>
        <taxon>Embryophyta</taxon>
        <taxon>Tracheophyta</taxon>
        <taxon>Spermatophyta</taxon>
        <taxon>Magnoliopsida</taxon>
        <taxon>eudicotyledons</taxon>
        <taxon>Gunneridae</taxon>
        <taxon>Pentapetalae</taxon>
        <taxon>rosids</taxon>
        <taxon>fabids</taxon>
        <taxon>Fabales</taxon>
        <taxon>Fabaceae</taxon>
        <taxon>Papilionoideae</taxon>
        <taxon>50 kb inversion clade</taxon>
        <taxon>NPAAA clade</taxon>
        <taxon>indigoferoid/millettioid clade</taxon>
        <taxon>Phaseoleae</taxon>
        <taxon>Canavalia</taxon>
    </lineage>
</organism>
<evidence type="ECO:0000313" key="2">
    <source>
        <dbReference type="Proteomes" id="UP001367508"/>
    </source>
</evidence>
<dbReference type="Proteomes" id="UP001367508">
    <property type="component" value="Unassembled WGS sequence"/>
</dbReference>
<reference evidence="1 2" key="1">
    <citation type="submission" date="2024-01" db="EMBL/GenBank/DDBJ databases">
        <title>The genomes of 5 underutilized Papilionoideae crops provide insights into root nodulation and disease resistanc.</title>
        <authorList>
            <person name="Jiang F."/>
        </authorList>
    </citation>
    <scope>NUCLEOTIDE SEQUENCE [LARGE SCALE GENOMIC DNA]</scope>
    <source>
        <strain evidence="1">LVBAO_FW01</strain>
        <tissue evidence="1">Leaves</tissue>
    </source>
</reference>
<accession>A0AAN9L1D6</accession>
<keyword evidence="2" id="KW-1185">Reference proteome</keyword>